<dbReference type="PANTHER" id="PTHR23080:SF142">
    <property type="entry name" value="SI:CH211-69L10.4"/>
    <property type="match status" value="1"/>
</dbReference>
<proteinExistence type="predicted"/>
<dbReference type="AlphaFoldDB" id="A0A1X7TG11"/>
<dbReference type="SUPFAM" id="SSF57716">
    <property type="entry name" value="Glucocorticoid receptor-like (DNA-binding domain)"/>
    <property type="match status" value="1"/>
</dbReference>
<evidence type="ECO:0000256" key="4">
    <source>
        <dbReference type="ARBA" id="ARBA00022833"/>
    </source>
</evidence>
<comment type="cofactor">
    <cofactor evidence="1">
        <name>a divalent metal cation</name>
        <dbReference type="ChEBI" id="CHEBI:60240"/>
    </cofactor>
</comment>
<feature type="domain" description="THAP-type" evidence="7">
    <location>
        <begin position="1"/>
        <end position="77"/>
    </location>
</feature>
<evidence type="ECO:0000256" key="6">
    <source>
        <dbReference type="PROSITE-ProRule" id="PRU00309"/>
    </source>
</evidence>
<keyword evidence="4" id="KW-0862">Zinc</keyword>
<evidence type="ECO:0000256" key="3">
    <source>
        <dbReference type="ARBA" id="ARBA00022771"/>
    </source>
</evidence>
<name>A0A1X7TG11_AMPQE</name>
<protein>
    <recommendedName>
        <fullName evidence="7">THAP-type domain-containing protein</fullName>
    </recommendedName>
</protein>
<dbReference type="GO" id="GO:0003677">
    <property type="term" value="F:DNA binding"/>
    <property type="evidence" value="ECO:0007669"/>
    <property type="project" value="UniProtKB-UniRule"/>
</dbReference>
<dbReference type="GO" id="GO:0008270">
    <property type="term" value="F:zinc ion binding"/>
    <property type="evidence" value="ECO:0007669"/>
    <property type="project" value="UniProtKB-KW"/>
</dbReference>
<reference evidence="8" key="1">
    <citation type="submission" date="2017-05" db="UniProtKB">
        <authorList>
            <consortium name="EnsemblMetazoa"/>
        </authorList>
    </citation>
    <scope>IDENTIFICATION</scope>
</reference>
<organism evidence="8">
    <name type="scientific">Amphimedon queenslandica</name>
    <name type="common">Sponge</name>
    <dbReference type="NCBI Taxonomy" id="400682"/>
    <lineage>
        <taxon>Eukaryota</taxon>
        <taxon>Metazoa</taxon>
        <taxon>Porifera</taxon>
        <taxon>Demospongiae</taxon>
        <taxon>Heteroscleromorpha</taxon>
        <taxon>Haplosclerida</taxon>
        <taxon>Niphatidae</taxon>
        <taxon>Amphimedon</taxon>
    </lineage>
</organism>
<dbReference type="SMART" id="SM00980">
    <property type="entry name" value="THAP"/>
    <property type="match status" value="1"/>
</dbReference>
<dbReference type="PROSITE" id="PS50950">
    <property type="entry name" value="ZF_THAP"/>
    <property type="match status" value="1"/>
</dbReference>
<dbReference type="EnsemblMetazoa" id="Aqu2.1.13623_001">
    <property type="protein sequence ID" value="Aqu2.1.13623_001"/>
    <property type="gene ID" value="Aqu2.1.13623"/>
</dbReference>
<dbReference type="Pfam" id="PF05485">
    <property type="entry name" value="THAP"/>
    <property type="match status" value="1"/>
</dbReference>
<dbReference type="InParanoid" id="A0A1X7TG11"/>
<dbReference type="InterPro" id="IPR027806">
    <property type="entry name" value="HARBI1_dom"/>
</dbReference>
<dbReference type="eggNOG" id="ENOG502SGPN">
    <property type="taxonomic scope" value="Eukaryota"/>
</dbReference>
<dbReference type="SMART" id="SM00692">
    <property type="entry name" value="DM3"/>
    <property type="match status" value="1"/>
</dbReference>
<evidence type="ECO:0000256" key="1">
    <source>
        <dbReference type="ARBA" id="ARBA00001968"/>
    </source>
</evidence>
<evidence type="ECO:0000256" key="5">
    <source>
        <dbReference type="ARBA" id="ARBA00023125"/>
    </source>
</evidence>
<evidence type="ECO:0000256" key="2">
    <source>
        <dbReference type="ARBA" id="ARBA00022723"/>
    </source>
</evidence>
<keyword evidence="3 6" id="KW-0863">Zinc-finger</keyword>
<dbReference type="Pfam" id="PF13359">
    <property type="entry name" value="DDE_Tnp_4"/>
    <property type="match status" value="1"/>
</dbReference>
<sequence length="179" mass="20400">MVTFCVFPGCSNRSNRKKDLSYYRLPLKDKKLFQIWIHKIGRKNLPLNGNSRACSEHFEPNSARGRYLLPGEYPTLKLPEKAKAEKQHRPPIKRVTVPLHENHDSADHHSEEQREIFVDVPSLPLIQQMTFSSYKNHNTYKVLIGISPGGVVTLVSKLFPGAISDKQLTLKSGLLELLE</sequence>
<accession>A0A1X7TG11</accession>
<dbReference type="PANTHER" id="PTHR23080">
    <property type="entry name" value="THAP DOMAIN PROTEIN"/>
    <property type="match status" value="1"/>
</dbReference>
<keyword evidence="5 6" id="KW-0238">DNA-binding</keyword>
<evidence type="ECO:0000259" key="7">
    <source>
        <dbReference type="PROSITE" id="PS50950"/>
    </source>
</evidence>
<evidence type="ECO:0000313" key="8">
    <source>
        <dbReference type="EnsemblMetazoa" id="Aqu2.1.13623_001"/>
    </source>
</evidence>
<keyword evidence="2" id="KW-0479">Metal-binding</keyword>
<dbReference type="InterPro" id="IPR006612">
    <property type="entry name" value="THAP_Znf"/>
</dbReference>